<dbReference type="Pfam" id="PF20431">
    <property type="entry name" value="E_motif"/>
    <property type="match status" value="1"/>
</dbReference>
<gene>
    <name evidence="3" type="ORF">CCACVL1_07884</name>
</gene>
<dbReference type="Gramene" id="OMO89359">
    <property type="protein sequence ID" value="OMO89359"/>
    <property type="gene ID" value="CCACVL1_07884"/>
</dbReference>
<reference evidence="3 4" key="1">
    <citation type="submission" date="2013-09" db="EMBL/GenBank/DDBJ databases">
        <title>Corchorus capsularis genome sequencing.</title>
        <authorList>
            <person name="Alam M."/>
            <person name="Haque M.S."/>
            <person name="Islam M.S."/>
            <person name="Emdad E.M."/>
            <person name="Islam M.M."/>
            <person name="Ahmed B."/>
            <person name="Halim A."/>
            <person name="Hossen Q.M.M."/>
            <person name="Hossain M.Z."/>
            <person name="Ahmed R."/>
            <person name="Khan M.M."/>
            <person name="Islam R."/>
            <person name="Rashid M.M."/>
            <person name="Khan S.A."/>
            <person name="Rahman M.S."/>
            <person name="Alam M."/>
        </authorList>
    </citation>
    <scope>NUCLEOTIDE SEQUENCE [LARGE SCALE GENOMIC DNA]</scope>
    <source>
        <strain evidence="4">cv. CVL-1</strain>
        <tissue evidence="3">Whole seedling</tissue>
    </source>
</reference>
<protein>
    <recommendedName>
        <fullName evidence="5">Pentacotripeptide-repeat region of PRORP domain-containing protein</fullName>
    </recommendedName>
</protein>
<dbReference type="InterPro" id="IPR002885">
    <property type="entry name" value="PPR_rpt"/>
</dbReference>
<dbReference type="PROSITE" id="PS51375">
    <property type="entry name" value="PPR"/>
    <property type="match status" value="8"/>
</dbReference>
<dbReference type="InterPro" id="IPR046848">
    <property type="entry name" value="E_motif"/>
</dbReference>
<dbReference type="AlphaFoldDB" id="A0A1R3J3F3"/>
<dbReference type="FunFam" id="1.25.40.10:FF:000073">
    <property type="entry name" value="Pentatricopeptide repeat-containing protein chloroplastic"/>
    <property type="match status" value="1"/>
</dbReference>
<sequence length="901" mass="100419">MLRKFSPMRSLYNIKIQTKFSCSSYKFISTLAAIENPSIYRVENDVRNPTFLHASNVFVDYKRSRHHTIKSTKVLHSHLLKTSKLQSNIFVANSLLDGYCRCRSMEEAIKLFDRLSEPNIISWNTVISGYYCNNLFEDSWAWFRKMRFSGFEPDEITYRSVLSACVAMKSTSFGKQVYAVTMKNGFFSNGYVCTGMIDLFAKNSMFEDALRVFYEVSYCENVVCWNAIISAAVKNEDNWVALDLFVQMRKKFLMPNNFTFSSVLTACAALKELEIGKMVKGLIIKCGVVDVFAGTALIDLYVKCGDMVEAVKTFSWIPTRDVVSWTAIISGFVQKDDTFNALKFFKEMRYMNVEINNYTATSVISACAKPNLIEEATQIHSWIIKGGFYMDSVIQAALVSMYSKIGVIGLAEIVFKEIENIRSPNTWAVLISSFAQKQSFRQAVELLKTMLKEGLRPDRFCISSVVSVTECINLGRQMHCYILKTGLFFDLSVESSVFTMYSKCGSLEDSLKVFENIPVHDNVSYASMIAGFTEHGYAEQAVQLFKDMLSEDIRPDQMTLTATLSAYSSLHCLDKGKELHGYAIRAGFGNETLILGALITVYSKCGVLPLARRVFGMLGQKDLVSFSSLICGYTQSGLIEEAMLLFSAMMKSNLAVNSYTISSILGASALSNKLAIGIQLHALLIKFGLNSEVSVGSSLVTMYSKCGSIEDSQNAFNEIDKPDLIGWTAMISSYAQHGRGVEALRVYELMRKEGINPDSVTFVGVLSACSHNGLIEEGYYHLNSMSKEYGIQPGYCHYACMVDILGRSGKLREAEKFINCMPIEPNAFIWGTLLAACKVHGDVELGRLAAEKIIELEPSQVAAYVSLSNICADVGLWEGVLEIRSLMDGTGVKKEPGWSAV</sequence>
<dbReference type="Pfam" id="PF01535">
    <property type="entry name" value="PPR"/>
    <property type="match status" value="5"/>
</dbReference>
<comment type="caution">
    <text evidence="3">The sequence shown here is derived from an EMBL/GenBank/DDBJ whole genome shotgun (WGS) entry which is preliminary data.</text>
</comment>
<evidence type="ECO:0000313" key="3">
    <source>
        <dbReference type="EMBL" id="OMO89359.1"/>
    </source>
</evidence>
<feature type="repeat" description="PPR" evidence="2">
    <location>
        <begin position="221"/>
        <end position="255"/>
    </location>
</feature>
<dbReference type="GO" id="GO:0009451">
    <property type="term" value="P:RNA modification"/>
    <property type="evidence" value="ECO:0007669"/>
    <property type="project" value="InterPro"/>
</dbReference>
<proteinExistence type="predicted"/>
<feature type="repeat" description="PPR" evidence="2">
    <location>
        <begin position="321"/>
        <end position="355"/>
    </location>
</feature>
<dbReference type="OMA" id="AWTTIID"/>
<dbReference type="OrthoDB" id="1915063at2759"/>
<name>A0A1R3J3F3_COCAP</name>
<evidence type="ECO:0000256" key="2">
    <source>
        <dbReference type="PROSITE-ProRule" id="PRU00708"/>
    </source>
</evidence>
<keyword evidence="4" id="KW-1185">Reference proteome</keyword>
<dbReference type="Proteomes" id="UP000188268">
    <property type="component" value="Unassembled WGS sequence"/>
</dbReference>
<dbReference type="GO" id="GO:0003729">
    <property type="term" value="F:mRNA binding"/>
    <property type="evidence" value="ECO:0007669"/>
    <property type="project" value="UniProtKB-ARBA"/>
</dbReference>
<dbReference type="PANTHER" id="PTHR47926:SF496">
    <property type="entry name" value="PENTACOTRIPEPTIDE-REPEAT REGION OF PRORP DOMAIN-CONTAINING PROTEIN"/>
    <property type="match status" value="1"/>
</dbReference>
<dbReference type="Gene3D" id="1.25.40.10">
    <property type="entry name" value="Tetratricopeptide repeat domain"/>
    <property type="match status" value="7"/>
</dbReference>
<feature type="repeat" description="PPR" evidence="2">
    <location>
        <begin position="423"/>
        <end position="457"/>
    </location>
</feature>
<dbReference type="EMBL" id="AWWV01008739">
    <property type="protein sequence ID" value="OMO89359.1"/>
    <property type="molecule type" value="Genomic_DNA"/>
</dbReference>
<feature type="repeat" description="PPR" evidence="2">
    <location>
        <begin position="88"/>
        <end position="118"/>
    </location>
</feature>
<dbReference type="FunFam" id="1.25.40.10:FF:000090">
    <property type="entry name" value="Pentatricopeptide repeat-containing protein, chloroplastic"/>
    <property type="match status" value="1"/>
</dbReference>
<dbReference type="NCBIfam" id="TIGR00756">
    <property type="entry name" value="PPR"/>
    <property type="match status" value="6"/>
</dbReference>
<feature type="repeat" description="PPR" evidence="2">
    <location>
        <begin position="521"/>
        <end position="555"/>
    </location>
</feature>
<dbReference type="InterPro" id="IPR046960">
    <property type="entry name" value="PPR_At4g14850-like_plant"/>
</dbReference>
<evidence type="ECO:0008006" key="5">
    <source>
        <dbReference type="Google" id="ProtNLM"/>
    </source>
</evidence>
<dbReference type="FunFam" id="1.25.40.10:FF:000344">
    <property type="entry name" value="Pentatricopeptide repeat-containing protein"/>
    <property type="match status" value="1"/>
</dbReference>
<feature type="repeat" description="PPR" evidence="2">
    <location>
        <begin position="119"/>
        <end position="153"/>
    </location>
</feature>
<evidence type="ECO:0000313" key="4">
    <source>
        <dbReference type="Proteomes" id="UP000188268"/>
    </source>
</evidence>
<organism evidence="3 4">
    <name type="scientific">Corchorus capsularis</name>
    <name type="common">Jute</name>
    <dbReference type="NCBI Taxonomy" id="210143"/>
    <lineage>
        <taxon>Eukaryota</taxon>
        <taxon>Viridiplantae</taxon>
        <taxon>Streptophyta</taxon>
        <taxon>Embryophyta</taxon>
        <taxon>Tracheophyta</taxon>
        <taxon>Spermatophyta</taxon>
        <taxon>Magnoliopsida</taxon>
        <taxon>eudicotyledons</taxon>
        <taxon>Gunneridae</taxon>
        <taxon>Pentapetalae</taxon>
        <taxon>rosids</taxon>
        <taxon>malvids</taxon>
        <taxon>Malvales</taxon>
        <taxon>Malvaceae</taxon>
        <taxon>Grewioideae</taxon>
        <taxon>Apeibeae</taxon>
        <taxon>Corchorus</taxon>
    </lineage>
</organism>
<feature type="repeat" description="PPR" evidence="2">
    <location>
        <begin position="622"/>
        <end position="656"/>
    </location>
</feature>
<dbReference type="STRING" id="210143.A0A1R3J3F3"/>
<keyword evidence="1" id="KW-0677">Repeat</keyword>
<evidence type="ECO:0000256" key="1">
    <source>
        <dbReference type="ARBA" id="ARBA00022737"/>
    </source>
</evidence>
<dbReference type="PANTHER" id="PTHR47926">
    <property type="entry name" value="PENTATRICOPEPTIDE REPEAT-CONTAINING PROTEIN"/>
    <property type="match status" value="1"/>
</dbReference>
<dbReference type="InterPro" id="IPR011990">
    <property type="entry name" value="TPR-like_helical_dom_sf"/>
</dbReference>
<dbReference type="Pfam" id="PF13041">
    <property type="entry name" value="PPR_2"/>
    <property type="match status" value="6"/>
</dbReference>
<accession>A0A1R3J3F3</accession>
<feature type="repeat" description="PPR" evidence="2">
    <location>
        <begin position="723"/>
        <end position="757"/>
    </location>
</feature>